<accession>A0AC60PV06</accession>
<dbReference type="EMBL" id="JABSTQ010009975">
    <property type="protein sequence ID" value="KAG0424436.1"/>
    <property type="molecule type" value="Genomic_DNA"/>
</dbReference>
<reference evidence="1 2" key="1">
    <citation type="journal article" date="2020" name="Cell">
        <title>Large-Scale Comparative Analyses of Tick Genomes Elucidate Their Genetic Diversity and Vector Capacities.</title>
        <authorList>
            <consortium name="Tick Genome and Microbiome Consortium (TIGMIC)"/>
            <person name="Jia N."/>
            <person name="Wang J."/>
            <person name="Shi W."/>
            <person name="Du L."/>
            <person name="Sun Y."/>
            <person name="Zhan W."/>
            <person name="Jiang J.F."/>
            <person name="Wang Q."/>
            <person name="Zhang B."/>
            <person name="Ji P."/>
            <person name="Bell-Sakyi L."/>
            <person name="Cui X.M."/>
            <person name="Yuan T.T."/>
            <person name="Jiang B.G."/>
            <person name="Yang W.F."/>
            <person name="Lam T.T."/>
            <person name="Chang Q.C."/>
            <person name="Ding S.J."/>
            <person name="Wang X.J."/>
            <person name="Zhu J.G."/>
            <person name="Ruan X.D."/>
            <person name="Zhao L."/>
            <person name="Wei J.T."/>
            <person name="Ye R.Z."/>
            <person name="Que T.C."/>
            <person name="Du C.H."/>
            <person name="Zhou Y.H."/>
            <person name="Cheng J.X."/>
            <person name="Dai P.F."/>
            <person name="Guo W.B."/>
            <person name="Han X.H."/>
            <person name="Huang E.J."/>
            <person name="Li L.F."/>
            <person name="Wei W."/>
            <person name="Gao Y.C."/>
            <person name="Liu J.Z."/>
            <person name="Shao H.Z."/>
            <person name="Wang X."/>
            <person name="Wang C.C."/>
            <person name="Yang T.C."/>
            <person name="Huo Q.B."/>
            <person name="Li W."/>
            <person name="Chen H.Y."/>
            <person name="Chen S.E."/>
            <person name="Zhou L.G."/>
            <person name="Ni X.B."/>
            <person name="Tian J.H."/>
            <person name="Sheng Y."/>
            <person name="Liu T."/>
            <person name="Pan Y.S."/>
            <person name="Xia L.Y."/>
            <person name="Li J."/>
            <person name="Zhao F."/>
            <person name="Cao W.C."/>
        </authorList>
    </citation>
    <scope>NUCLEOTIDE SEQUENCE [LARGE SCALE GENOMIC DNA]</scope>
    <source>
        <strain evidence="1">Iper-2018</strain>
    </source>
</reference>
<protein>
    <submittedName>
        <fullName evidence="1">Uncharacterized protein</fullName>
    </submittedName>
</protein>
<keyword evidence="2" id="KW-1185">Reference proteome</keyword>
<proteinExistence type="predicted"/>
<name>A0AC60PV06_IXOPE</name>
<evidence type="ECO:0000313" key="2">
    <source>
        <dbReference type="Proteomes" id="UP000805193"/>
    </source>
</evidence>
<gene>
    <name evidence="1" type="ORF">HPB47_028373</name>
</gene>
<comment type="caution">
    <text evidence="1">The sequence shown here is derived from an EMBL/GenBank/DDBJ whole genome shotgun (WGS) entry which is preliminary data.</text>
</comment>
<organism evidence="1 2">
    <name type="scientific">Ixodes persulcatus</name>
    <name type="common">Taiga tick</name>
    <dbReference type="NCBI Taxonomy" id="34615"/>
    <lineage>
        <taxon>Eukaryota</taxon>
        <taxon>Metazoa</taxon>
        <taxon>Ecdysozoa</taxon>
        <taxon>Arthropoda</taxon>
        <taxon>Chelicerata</taxon>
        <taxon>Arachnida</taxon>
        <taxon>Acari</taxon>
        <taxon>Parasitiformes</taxon>
        <taxon>Ixodida</taxon>
        <taxon>Ixodoidea</taxon>
        <taxon>Ixodidae</taxon>
        <taxon>Ixodinae</taxon>
        <taxon>Ixodes</taxon>
    </lineage>
</organism>
<evidence type="ECO:0000313" key="1">
    <source>
        <dbReference type="EMBL" id="KAG0424436.1"/>
    </source>
</evidence>
<sequence>MTSPDLDLGDPGTGAGEGRNPGRAGQVGWSFLPSSVSVRRSVRFGKLRVRIPAALIYATGDQTGPGHGRLLRLLPYAPAMLIMLVIVAPAALLLMASSAAATPIMGYALAPRYANSHNYKVVCYYGSWAVYRPGDGKYPVENIDPHLCTHLVYGFAGLGSDHKIRSLDSWNDLEDNYGKGAFKRFTALKKQNPKLKTLIAIGGWNEGSVKYSAMAMARSSRKIFVDSVVDFCKKYGFDGLDMDWEYPGSRGGVDADKANFVELLKELSQEFKPYGLLLTAAVAAGKHFMDKAYDVPQVSRYLDLIHVMAYDFHGGWEKKTGHHAPLYSRPEEPADEYILNLNFSVNYWISQGAAREKMVLGMGLYGRAFTLQRAEDHYPGAPAPQPGTAGPFTREPGSLGYNEICEAFKRQSWTVVKDPFYMAPYAYYDRQWVGYDDMESIAAKVEFAKALGLAGGMVWSIETDDFQGTCHGIKYPMLSTINQAFALGGPGVIATPPPMPPTDPTTATPVTEKTWWPQPGTKDPVTPSEAPTTQKVWWPQPTTIRDTVPPSRETPTTQKVWWPTVTPKDEGTSPFTPSGWTPQSTPEITTSVWVPSPDPGTGTTASSEFKCSQSGTFRHPSNCQKFFDCVHQNEGLMAFEKSCAPGTVFNPANNLCVWPDDVPDCKDHYLTQEKTRFLHFY</sequence>
<dbReference type="Proteomes" id="UP000805193">
    <property type="component" value="Unassembled WGS sequence"/>
</dbReference>